<dbReference type="SUPFAM" id="SSF54001">
    <property type="entry name" value="Cysteine proteinases"/>
    <property type="match status" value="1"/>
</dbReference>
<gene>
    <name evidence="2" type="ORF">ADH66_11795</name>
    <name evidence="3" type="ORF">I5Q82_02100</name>
</gene>
<protein>
    <submittedName>
        <fullName evidence="3">CHAP domain-containing protein</fullName>
    </submittedName>
</protein>
<evidence type="ECO:0000313" key="3">
    <source>
        <dbReference type="EMBL" id="QQR30547.1"/>
    </source>
</evidence>
<dbReference type="AlphaFoldDB" id="A0A1Z2XS40"/>
<keyword evidence="4" id="KW-1185">Reference proteome</keyword>
<dbReference type="InterPro" id="IPR007921">
    <property type="entry name" value="CHAP_dom"/>
</dbReference>
<reference evidence="2" key="1">
    <citation type="journal article" date="2017" name="Genome Announc.">
        <title>High-Quality Whole-Genome Sequences of the Oligo-Mouse-Microbiota Bacterial Community.</title>
        <authorList>
            <person name="Garzetti D."/>
            <person name="Brugiroux S."/>
            <person name="Bunk B."/>
            <person name="Pukall R."/>
            <person name="McCoy K.D."/>
            <person name="Macpherson A.J."/>
            <person name="Stecher B."/>
        </authorList>
    </citation>
    <scope>NUCLEOTIDE SEQUENCE</scope>
    <source>
        <strain evidence="2">KB18</strain>
    </source>
</reference>
<dbReference type="Proteomes" id="UP000596035">
    <property type="component" value="Chromosome"/>
</dbReference>
<evidence type="ECO:0000259" key="1">
    <source>
        <dbReference type="Pfam" id="PF05257"/>
    </source>
</evidence>
<accession>A0A1Z2XS40</accession>
<reference evidence="4" key="2">
    <citation type="submission" date="2017-05" db="EMBL/GenBank/DDBJ databases">
        <title>Improved OligoMM genomes.</title>
        <authorList>
            <person name="Garzetti D."/>
        </authorList>
    </citation>
    <scope>NUCLEOTIDE SEQUENCE [LARGE SCALE GENOMIC DNA]</scope>
    <source>
        <strain evidence="4">KB18</strain>
    </source>
</reference>
<dbReference type="Gene3D" id="3.90.1720.10">
    <property type="entry name" value="endopeptidase domain like (from Nostoc punctiforme)"/>
    <property type="match status" value="1"/>
</dbReference>
<dbReference type="Pfam" id="PF05257">
    <property type="entry name" value="CHAP"/>
    <property type="match status" value="1"/>
</dbReference>
<proteinExistence type="predicted"/>
<reference evidence="3 5" key="3">
    <citation type="submission" date="2020-11" db="EMBL/GenBank/DDBJ databases">
        <title>Closed and high quality bacterial genomes of the OMM12 community.</title>
        <authorList>
            <person name="Marbouty M."/>
            <person name="Lamy-Besnier Q."/>
            <person name="Debarbieux L."/>
            <person name="Koszul R."/>
        </authorList>
    </citation>
    <scope>NUCLEOTIDE SEQUENCE [LARGE SCALE GENOMIC DNA]</scope>
    <source>
        <strain evidence="3 5">KB18</strain>
    </source>
</reference>
<dbReference type="KEGG" id="amur:ADH66_11795"/>
<evidence type="ECO:0000313" key="5">
    <source>
        <dbReference type="Proteomes" id="UP000596035"/>
    </source>
</evidence>
<organism evidence="3 5">
    <name type="scientific">Acutalibacter muris</name>
    <dbReference type="NCBI Taxonomy" id="1796620"/>
    <lineage>
        <taxon>Bacteria</taxon>
        <taxon>Bacillati</taxon>
        <taxon>Bacillota</taxon>
        <taxon>Clostridia</taxon>
        <taxon>Eubacteriales</taxon>
        <taxon>Acutalibacteraceae</taxon>
        <taxon>Acutalibacter</taxon>
    </lineage>
</organism>
<evidence type="ECO:0000313" key="2">
    <source>
        <dbReference type="EMBL" id="ASB41278.1"/>
    </source>
</evidence>
<evidence type="ECO:0000313" key="4">
    <source>
        <dbReference type="Proteomes" id="UP000196710"/>
    </source>
</evidence>
<dbReference type="EMBL" id="CP065321">
    <property type="protein sequence ID" value="QQR30547.1"/>
    <property type="molecule type" value="Genomic_DNA"/>
</dbReference>
<dbReference type="Proteomes" id="UP000196710">
    <property type="component" value="Chromosome"/>
</dbReference>
<dbReference type="InterPro" id="IPR038765">
    <property type="entry name" value="Papain-like_cys_pep_sf"/>
</dbReference>
<dbReference type="EMBL" id="CP021422">
    <property type="protein sequence ID" value="ASB41278.1"/>
    <property type="molecule type" value="Genomic_DNA"/>
</dbReference>
<sequence length="304" mass="33170">MSATIGAALKKVAVALLLDKKNWEKIACLLLAAFMIVFFPAVALAAVTSMEDVDFNSPEVQTKVILSLTEEQVDELTLVEDTVNALHTAMSGRTQEQIKAAEVLYVLALSEYAKEPGFVAKLAGCFADDQTDEQLIAEVNAAFSTNLDPEDFSAIMNYANHQLVEVAKSQLGNVGGEPYWSWYGYGGRVEWCACFVSWCANQCGYIDRGIIPKFAGCGTGVDWFKARCQWLDGSATPAPGNIIFFDWPDDYGVLDGNSDHVGIVEKVEGGRVYTIEGNSCDACQRNSYPVGNYQILGYGMPNLF</sequence>
<feature type="domain" description="Peptidase C51" evidence="1">
    <location>
        <begin position="185"/>
        <end position="278"/>
    </location>
</feature>
<name>A0A1Z2XS40_9FIRM</name>